<dbReference type="PANTHER" id="PTHR43179:SF7">
    <property type="entry name" value="RHAMNOSYLTRANSFERASE WBBL"/>
    <property type="match status" value="1"/>
</dbReference>
<dbReference type="InterPro" id="IPR029044">
    <property type="entry name" value="Nucleotide-diphossugar_trans"/>
</dbReference>
<keyword evidence="1" id="KW-1133">Transmembrane helix</keyword>
<gene>
    <name evidence="3" type="ORF">QGN29_02685</name>
</gene>
<organism evidence="3 4">
    <name type="scientific">Temperatibacter marinus</name>
    <dbReference type="NCBI Taxonomy" id="1456591"/>
    <lineage>
        <taxon>Bacteria</taxon>
        <taxon>Pseudomonadati</taxon>
        <taxon>Pseudomonadota</taxon>
        <taxon>Alphaproteobacteria</taxon>
        <taxon>Kordiimonadales</taxon>
        <taxon>Temperatibacteraceae</taxon>
        <taxon>Temperatibacter</taxon>
    </lineage>
</organism>
<dbReference type="GO" id="GO:0016757">
    <property type="term" value="F:glycosyltransferase activity"/>
    <property type="evidence" value="ECO:0007669"/>
    <property type="project" value="UniProtKB-KW"/>
</dbReference>
<dbReference type="InterPro" id="IPR001173">
    <property type="entry name" value="Glyco_trans_2-like"/>
</dbReference>
<proteinExistence type="predicted"/>
<feature type="domain" description="Glycosyltransferase 2-like" evidence="2">
    <location>
        <begin position="5"/>
        <end position="184"/>
    </location>
</feature>
<keyword evidence="3" id="KW-0328">Glycosyltransferase</keyword>
<evidence type="ECO:0000256" key="1">
    <source>
        <dbReference type="SAM" id="Phobius"/>
    </source>
</evidence>
<evidence type="ECO:0000313" key="3">
    <source>
        <dbReference type="EMBL" id="WND03274.1"/>
    </source>
</evidence>
<dbReference type="EMBL" id="CP123872">
    <property type="protein sequence ID" value="WND03274.1"/>
    <property type="molecule type" value="Genomic_DNA"/>
</dbReference>
<keyword evidence="1" id="KW-0472">Membrane</keyword>
<dbReference type="RefSeq" id="WP_310799127.1">
    <property type="nucleotide sequence ID" value="NZ_CP123872.1"/>
</dbReference>
<keyword evidence="1" id="KW-0812">Transmembrane</keyword>
<dbReference type="Proteomes" id="UP001268683">
    <property type="component" value="Chromosome"/>
</dbReference>
<dbReference type="EC" id="2.4.-.-" evidence="3"/>
<evidence type="ECO:0000313" key="4">
    <source>
        <dbReference type="Proteomes" id="UP001268683"/>
    </source>
</evidence>
<dbReference type="SUPFAM" id="SSF53448">
    <property type="entry name" value="Nucleotide-diphospho-sugar transferases"/>
    <property type="match status" value="1"/>
</dbReference>
<dbReference type="AlphaFoldDB" id="A0AA52EIS6"/>
<dbReference type="KEGG" id="tmk:QGN29_02685"/>
<name>A0AA52EIS6_9PROT</name>
<protein>
    <submittedName>
        <fullName evidence="3">Glycosyltransferase family 2 protein</fullName>
        <ecNumber evidence="3">2.4.-.-</ecNumber>
    </submittedName>
</protein>
<keyword evidence="3" id="KW-0808">Transferase</keyword>
<dbReference type="PANTHER" id="PTHR43179">
    <property type="entry name" value="RHAMNOSYLTRANSFERASE WBBL"/>
    <property type="match status" value="1"/>
</dbReference>
<dbReference type="Gene3D" id="3.90.550.10">
    <property type="entry name" value="Spore Coat Polysaccharide Biosynthesis Protein SpsA, Chain A"/>
    <property type="match status" value="1"/>
</dbReference>
<evidence type="ECO:0000259" key="2">
    <source>
        <dbReference type="Pfam" id="PF00535"/>
    </source>
</evidence>
<reference evidence="3" key="1">
    <citation type="submission" date="2023-04" db="EMBL/GenBank/DDBJ databases">
        <title>Complete genome sequence of Temperatibacter marinus.</title>
        <authorList>
            <person name="Rong J.-C."/>
            <person name="Yi M.-L."/>
            <person name="Zhao Q."/>
        </authorList>
    </citation>
    <scope>NUCLEOTIDE SEQUENCE</scope>
    <source>
        <strain evidence="3">NBRC 110045</strain>
    </source>
</reference>
<keyword evidence="4" id="KW-1185">Reference proteome</keyword>
<dbReference type="Pfam" id="PF00535">
    <property type="entry name" value="Glycos_transf_2"/>
    <property type="match status" value="1"/>
</dbReference>
<accession>A0AA52EIS6</accession>
<dbReference type="CDD" id="cd04186">
    <property type="entry name" value="GT_2_like_c"/>
    <property type="match status" value="1"/>
</dbReference>
<feature type="transmembrane region" description="Helical" evidence="1">
    <location>
        <begin position="255"/>
        <end position="275"/>
    </location>
</feature>
<sequence length="316" mass="35979">MMDLSIIIVNWNTKDLLMNCLSTVYNKVEDIRYQVIVVDNASTDGSQQMVKDLFPSVFLIENEMNLGFACANNIALSVAKGRHILLLNSDTLVLDSVIQKSVQYLDQTPHCWAMGCQVLNDDCTIQPSASRFPSFLNLAIQTLGFDKLNIPFFQRYRKLISKHQAATAVETISGCYLMAKKDAFNTIGLLDESFFFFGEETDWCERVRKTGFEVHYAPVGKIIHFGGGSSRPLQYRRDILLTQATVRLHRKHKGLLASLFVYFLLLSFNLSRWMFWTLSAMLTTKPANQARQRHFQNVCLNYLKAWPSKKGGLTHG</sequence>